<dbReference type="EMBL" id="CP138590">
    <property type="protein sequence ID" value="WPH03831.1"/>
    <property type="molecule type" value="Genomic_DNA"/>
</dbReference>
<protein>
    <recommendedName>
        <fullName evidence="6">PinX1-related protein 1</fullName>
    </recommendedName>
</protein>
<feature type="domain" description="G-patch" evidence="9">
    <location>
        <begin position="25"/>
        <end position="79"/>
    </location>
</feature>
<feature type="compositionally biased region" description="Low complexity" evidence="8">
    <location>
        <begin position="296"/>
        <end position="306"/>
    </location>
</feature>
<keyword evidence="11" id="KW-1185">Reference proteome</keyword>
<name>A0AAQ3R702_9PEZI</name>
<feature type="compositionally biased region" description="Basic residues" evidence="8">
    <location>
        <begin position="204"/>
        <end position="221"/>
    </location>
</feature>
<feature type="region of interest" description="Disordered" evidence="8">
    <location>
        <begin position="1"/>
        <end position="22"/>
    </location>
</feature>
<comment type="subcellular location">
    <subcellularLocation>
        <location evidence="1">Nucleus</location>
        <location evidence="1">Nucleolus</location>
    </subcellularLocation>
</comment>
<dbReference type="GO" id="GO:0006364">
    <property type="term" value="P:rRNA processing"/>
    <property type="evidence" value="ECO:0007669"/>
    <property type="project" value="UniProtKB-KW"/>
</dbReference>
<dbReference type="PROSITE" id="PS50174">
    <property type="entry name" value="G_PATCH"/>
    <property type="match status" value="1"/>
</dbReference>
<feature type="compositionally biased region" description="Basic residues" evidence="8">
    <location>
        <begin position="1"/>
        <end position="11"/>
    </location>
</feature>
<dbReference type="PANTHER" id="PTHR23149:SF31">
    <property type="entry name" value="PROTEIN PXR1"/>
    <property type="match status" value="1"/>
</dbReference>
<evidence type="ECO:0000256" key="7">
    <source>
        <dbReference type="ARBA" id="ARBA00043878"/>
    </source>
</evidence>
<evidence type="ECO:0000313" key="11">
    <source>
        <dbReference type="Proteomes" id="UP001303373"/>
    </source>
</evidence>
<dbReference type="GO" id="GO:0003676">
    <property type="term" value="F:nucleic acid binding"/>
    <property type="evidence" value="ECO:0007669"/>
    <property type="project" value="InterPro"/>
</dbReference>
<evidence type="ECO:0000259" key="9">
    <source>
        <dbReference type="PROSITE" id="PS50174"/>
    </source>
</evidence>
<reference evidence="10 11" key="1">
    <citation type="submission" date="2023-11" db="EMBL/GenBank/DDBJ databases">
        <title>An acidophilic fungus is an integral part of prey digestion in a carnivorous sundew plant.</title>
        <authorList>
            <person name="Tsai I.J."/>
        </authorList>
    </citation>
    <scope>NUCLEOTIDE SEQUENCE [LARGE SCALE GENOMIC DNA]</scope>
    <source>
        <strain evidence="10">169a</strain>
    </source>
</reference>
<feature type="compositionally biased region" description="Basic residues" evidence="8">
    <location>
        <begin position="269"/>
        <end position="292"/>
    </location>
</feature>
<evidence type="ECO:0000256" key="8">
    <source>
        <dbReference type="SAM" id="MobiDB-lite"/>
    </source>
</evidence>
<evidence type="ECO:0000256" key="2">
    <source>
        <dbReference type="ARBA" id="ARBA00022517"/>
    </source>
</evidence>
<gene>
    <name evidence="10" type="ORF">R9X50_00671400</name>
</gene>
<dbReference type="PANTHER" id="PTHR23149">
    <property type="entry name" value="G PATCH DOMAIN CONTAINING PROTEIN"/>
    <property type="match status" value="1"/>
</dbReference>
<dbReference type="AlphaFoldDB" id="A0AAQ3R702"/>
<proteinExistence type="inferred from homology"/>
<feature type="compositionally biased region" description="Polar residues" evidence="8">
    <location>
        <begin position="13"/>
        <end position="22"/>
    </location>
</feature>
<evidence type="ECO:0000256" key="1">
    <source>
        <dbReference type="ARBA" id="ARBA00004604"/>
    </source>
</evidence>
<dbReference type="InterPro" id="IPR000467">
    <property type="entry name" value="G_patch_dom"/>
</dbReference>
<sequence>MGLGAPKKRSKLSTDPNNTAWTKNTTNFGHRILSSQGWQPGQYLGAKDAAHQEHYTAANASHIRVLLREDNLGIGAQVGGNGRAETFGLATLSGIFGRLNGKTDGEVQKQQEGLRDAELRSYQGMKYGHMNFVYGGLLVGDKMEEGLMKDLARASKKRKAEEGVEEEGQKTLKRKKGEENLRAEAEDEESASSSSSSDESERTLKKKAKKEKKDRKEKKRQATTSSDSDDETEDAKRLRKEARRKAKRDAAGQDSPAEKSKESKDEKARRKAEKHARKEEKRKRKEEKRRLKSEKTSANSTSASNTPVTGNSTPLFGGSRHAVRQRYIQQKRLASMDPQALKEILMLKAQ</sequence>
<evidence type="ECO:0000256" key="5">
    <source>
        <dbReference type="ARBA" id="ARBA00038007"/>
    </source>
</evidence>
<comment type="similarity">
    <text evidence="5">Belongs to the PINX1 family.</text>
</comment>
<dbReference type="InterPro" id="IPR050656">
    <property type="entry name" value="PINX1"/>
</dbReference>
<accession>A0AAQ3R702</accession>
<keyword evidence="2" id="KW-0690">Ribosome biogenesis</keyword>
<dbReference type="GO" id="GO:0005730">
    <property type="term" value="C:nucleolus"/>
    <property type="evidence" value="ECO:0007669"/>
    <property type="project" value="UniProtKB-SubCell"/>
</dbReference>
<feature type="region of interest" description="Disordered" evidence="8">
    <location>
        <begin position="154"/>
        <end position="318"/>
    </location>
</feature>
<evidence type="ECO:0000256" key="6">
    <source>
        <dbReference type="ARBA" id="ARBA00041961"/>
    </source>
</evidence>
<dbReference type="Proteomes" id="UP001303373">
    <property type="component" value="Chromosome 11"/>
</dbReference>
<comment type="function">
    <text evidence="7">Involved in rRNA-processing at A0, A1 and A2 sites and negatively regulates telomerase.</text>
</comment>
<feature type="compositionally biased region" description="Basic and acidic residues" evidence="8">
    <location>
        <begin position="154"/>
        <end position="184"/>
    </location>
</feature>
<evidence type="ECO:0000256" key="4">
    <source>
        <dbReference type="ARBA" id="ARBA00023242"/>
    </source>
</evidence>
<evidence type="ECO:0000313" key="10">
    <source>
        <dbReference type="EMBL" id="WPH03831.1"/>
    </source>
</evidence>
<keyword evidence="4" id="KW-0539">Nucleus</keyword>
<keyword evidence="3" id="KW-0698">rRNA processing</keyword>
<evidence type="ECO:0000256" key="3">
    <source>
        <dbReference type="ARBA" id="ARBA00022552"/>
    </source>
</evidence>
<feature type="compositionally biased region" description="Basic residues" evidence="8">
    <location>
        <begin position="237"/>
        <end position="247"/>
    </location>
</feature>
<organism evidence="10 11">
    <name type="scientific">Acrodontium crateriforme</name>
    <dbReference type="NCBI Taxonomy" id="150365"/>
    <lineage>
        <taxon>Eukaryota</taxon>
        <taxon>Fungi</taxon>
        <taxon>Dikarya</taxon>
        <taxon>Ascomycota</taxon>
        <taxon>Pezizomycotina</taxon>
        <taxon>Dothideomycetes</taxon>
        <taxon>Dothideomycetidae</taxon>
        <taxon>Mycosphaerellales</taxon>
        <taxon>Teratosphaeriaceae</taxon>
        <taxon>Acrodontium</taxon>
    </lineage>
</organism>
<feature type="compositionally biased region" description="Basic and acidic residues" evidence="8">
    <location>
        <begin position="248"/>
        <end position="268"/>
    </location>
</feature>